<comment type="caution">
    <text evidence="3">The sequence shown here is derived from an EMBL/GenBank/DDBJ whole genome shotgun (WGS) entry which is preliminary data.</text>
</comment>
<evidence type="ECO:0000256" key="1">
    <source>
        <dbReference type="SAM" id="MobiDB-lite"/>
    </source>
</evidence>
<proteinExistence type="predicted"/>
<feature type="compositionally biased region" description="Pro residues" evidence="1">
    <location>
        <begin position="183"/>
        <end position="198"/>
    </location>
</feature>
<dbReference type="SUPFAM" id="SSF46689">
    <property type="entry name" value="Homeodomain-like"/>
    <property type="match status" value="1"/>
</dbReference>
<keyword evidence="4" id="KW-1185">Reference proteome</keyword>
<evidence type="ECO:0000313" key="4">
    <source>
        <dbReference type="Proteomes" id="UP000465112"/>
    </source>
</evidence>
<dbReference type="InterPro" id="IPR007889">
    <property type="entry name" value="HTH_Psq"/>
</dbReference>
<evidence type="ECO:0000259" key="2">
    <source>
        <dbReference type="Pfam" id="PF05225"/>
    </source>
</evidence>
<feature type="region of interest" description="Disordered" evidence="1">
    <location>
        <begin position="126"/>
        <end position="198"/>
    </location>
</feature>
<feature type="compositionally biased region" description="Low complexity" evidence="1">
    <location>
        <begin position="152"/>
        <end position="165"/>
    </location>
</feature>
<dbReference type="EMBL" id="VHII01000147">
    <property type="protein sequence ID" value="KAF1371424.1"/>
    <property type="molecule type" value="Genomic_DNA"/>
</dbReference>
<feature type="domain" description="HTH psq-type" evidence="2">
    <location>
        <begin position="18"/>
        <end position="58"/>
    </location>
</feature>
<reference evidence="3 4" key="1">
    <citation type="submission" date="2019-06" db="EMBL/GenBank/DDBJ databases">
        <title>A chromosome-scale genome assembly of the European perch, Perca fluviatilis.</title>
        <authorList>
            <person name="Roques C."/>
            <person name="Zahm M."/>
            <person name="Cabau C."/>
            <person name="Klopp C."/>
            <person name="Bouchez O."/>
            <person name="Donnadieu C."/>
            <person name="Kuhl H."/>
            <person name="Gislard M."/>
            <person name="Guendouz S."/>
            <person name="Journot L."/>
            <person name="Haffray P."/>
            <person name="Bestin A."/>
            <person name="Morvezen R."/>
            <person name="Feron R."/>
            <person name="Wen M."/>
            <person name="Jouanno E."/>
            <person name="Herpin A."/>
            <person name="Schartl M."/>
            <person name="Postlethwait J."/>
            <person name="Schaerlinger B."/>
            <person name="Chardard D."/>
            <person name="Lecocq T."/>
            <person name="Poncet C."/>
            <person name="Jaffrelo L."/>
            <person name="Lampietro C."/>
            <person name="Guiguen Y."/>
        </authorList>
    </citation>
    <scope>NUCLEOTIDE SEQUENCE [LARGE SCALE GENOMIC DNA]</scope>
    <source>
        <tissue evidence="3">Blood</tissue>
    </source>
</reference>
<dbReference type="AlphaFoldDB" id="A0A6A5E5X9"/>
<sequence>MPNIRQIRKWERKTKKWTQEAMDQAKQEVEAGRLSLRQAAMRFGVPKSSLSDRVSGRVASDFSICWRSLLTHADEDSLVEYCLYSALHGFPLLAEINYNKSTGKVRRNVTKARILTAQEMSDTIEEVEDRAARQEAQALARRDREQQRARDTSPAATSSTLPSGSRPSHRKLGPSGLRQQPAPAFPSPVPQHPLPPLVPPTIPSCLPPAADHPGRACLQRDTTILHLLSLPHRAQDWAAKGPLLPLPPTQKEPAPPPPCLLGPRHPPSHRCKEETGADSLAVWPVQGTRTSRGSRRIGVVVSHHLCQLGGG</sequence>
<protein>
    <recommendedName>
        <fullName evidence="2">HTH psq-type domain-containing protein</fullName>
    </recommendedName>
</protein>
<gene>
    <name evidence="3" type="ORF">PFLUV_G00278470</name>
</gene>
<dbReference type="InterPro" id="IPR009057">
    <property type="entry name" value="Homeodomain-like_sf"/>
</dbReference>
<evidence type="ECO:0000313" key="3">
    <source>
        <dbReference type="EMBL" id="KAF1371424.1"/>
    </source>
</evidence>
<name>A0A6A5E5X9_PERFL</name>
<dbReference type="Gene3D" id="1.10.10.60">
    <property type="entry name" value="Homeodomain-like"/>
    <property type="match status" value="1"/>
</dbReference>
<organism evidence="3 4">
    <name type="scientific">Perca fluviatilis</name>
    <name type="common">European perch</name>
    <dbReference type="NCBI Taxonomy" id="8168"/>
    <lineage>
        <taxon>Eukaryota</taxon>
        <taxon>Metazoa</taxon>
        <taxon>Chordata</taxon>
        <taxon>Craniata</taxon>
        <taxon>Vertebrata</taxon>
        <taxon>Euteleostomi</taxon>
        <taxon>Actinopterygii</taxon>
        <taxon>Neopterygii</taxon>
        <taxon>Teleostei</taxon>
        <taxon>Neoteleostei</taxon>
        <taxon>Acanthomorphata</taxon>
        <taxon>Eupercaria</taxon>
        <taxon>Perciformes</taxon>
        <taxon>Percoidei</taxon>
        <taxon>Percidae</taxon>
        <taxon>Percinae</taxon>
        <taxon>Perca</taxon>
    </lineage>
</organism>
<feature type="compositionally biased region" description="Basic and acidic residues" evidence="1">
    <location>
        <begin position="140"/>
        <end position="151"/>
    </location>
</feature>
<dbReference type="Pfam" id="PF05225">
    <property type="entry name" value="HTH_psq"/>
    <property type="match status" value="1"/>
</dbReference>
<accession>A0A6A5E5X9</accession>
<dbReference type="Proteomes" id="UP000465112">
    <property type="component" value="Unassembled WGS sequence"/>
</dbReference>
<dbReference type="GO" id="GO:0003677">
    <property type="term" value="F:DNA binding"/>
    <property type="evidence" value="ECO:0007669"/>
    <property type="project" value="InterPro"/>
</dbReference>